<evidence type="ECO:0000313" key="3">
    <source>
        <dbReference type="Proteomes" id="UP000076023"/>
    </source>
</evidence>
<dbReference type="RefSeq" id="WP_075080219.1">
    <property type="nucleotide sequence ID" value="NZ_BDCO01000002.1"/>
</dbReference>
<evidence type="ECO:0000313" key="2">
    <source>
        <dbReference type="EMBL" id="GAT34605.1"/>
    </source>
</evidence>
<dbReference type="AlphaFoldDB" id="A0A146GAD8"/>
<keyword evidence="3" id="KW-1185">Reference proteome</keyword>
<gene>
    <name evidence="2" type="ORF">TSACC_23036</name>
</gene>
<evidence type="ECO:0000256" key="1">
    <source>
        <dbReference type="SAM" id="SignalP"/>
    </source>
</evidence>
<protein>
    <submittedName>
        <fullName evidence="2">Uncharacterized protein</fullName>
    </submittedName>
</protein>
<reference evidence="3" key="1">
    <citation type="journal article" date="2017" name="Genome Announc.">
        <title>Draft Genome Sequence of Terrimicrobium sacchariphilum NM-5T, a Facultative Anaerobic Soil Bacterium of the Class Spartobacteria.</title>
        <authorList>
            <person name="Qiu Y.L."/>
            <person name="Tourlousse D.M."/>
            <person name="Matsuura N."/>
            <person name="Ohashi A."/>
            <person name="Sekiguchi Y."/>
        </authorList>
    </citation>
    <scope>NUCLEOTIDE SEQUENCE [LARGE SCALE GENOMIC DNA]</scope>
    <source>
        <strain evidence="3">NM-5</strain>
    </source>
</reference>
<dbReference type="PROSITE" id="PS51257">
    <property type="entry name" value="PROKAR_LIPOPROTEIN"/>
    <property type="match status" value="1"/>
</dbReference>
<accession>A0A146GAD8</accession>
<dbReference type="EMBL" id="BDCO01000002">
    <property type="protein sequence ID" value="GAT34605.1"/>
    <property type="molecule type" value="Genomic_DNA"/>
</dbReference>
<name>A0A146GAD8_TERSA</name>
<feature type="signal peptide" evidence="1">
    <location>
        <begin position="1"/>
        <end position="24"/>
    </location>
</feature>
<keyword evidence="1" id="KW-0732">Signal</keyword>
<dbReference type="InParanoid" id="A0A146GAD8"/>
<organism evidence="2 3">
    <name type="scientific">Terrimicrobium sacchariphilum</name>
    <dbReference type="NCBI Taxonomy" id="690879"/>
    <lineage>
        <taxon>Bacteria</taxon>
        <taxon>Pseudomonadati</taxon>
        <taxon>Verrucomicrobiota</taxon>
        <taxon>Terrimicrobiia</taxon>
        <taxon>Terrimicrobiales</taxon>
        <taxon>Terrimicrobiaceae</taxon>
        <taxon>Terrimicrobium</taxon>
    </lineage>
</organism>
<dbReference type="Proteomes" id="UP000076023">
    <property type="component" value="Unassembled WGS sequence"/>
</dbReference>
<feature type="chain" id="PRO_5007524608" evidence="1">
    <location>
        <begin position="25"/>
        <end position="251"/>
    </location>
</feature>
<dbReference type="OrthoDB" id="9818396at2"/>
<sequence length="251" mass="26898">MKVRTVFAGWLGVACLMLVHSAMGEIREDFSNGFPGKAGGGWEGPWTEKTLACRFTSVSAVPGPLEPSGSGSLRVEGESESAQACNASLSRQYGGDELALEGPVQYSFAVRLDRFSPDLRYAIFDASAAQVGTGANVTWLISAIGGFWTAFDGQGDDREAGEMPLGIPVREGIVYTVRVTAFPGQRKWEVELTDGLRTAVLRNLNFRSRAETLGGYLHYGFSDNKPATPSQFGFTLGTITMKPAEDTGSAH</sequence>
<comment type="caution">
    <text evidence="2">The sequence shown here is derived from an EMBL/GenBank/DDBJ whole genome shotgun (WGS) entry which is preliminary data.</text>
</comment>
<proteinExistence type="predicted"/>
<dbReference type="STRING" id="690879.TSACC_23036"/>